<gene>
    <name evidence="3" type="ORF">CKO28_08615</name>
</gene>
<accession>A0ABS1DCA1</accession>
<evidence type="ECO:0000259" key="2">
    <source>
        <dbReference type="Pfam" id="PF12804"/>
    </source>
</evidence>
<feature type="domain" description="MobA-like NTP transferase" evidence="2">
    <location>
        <begin position="352"/>
        <end position="515"/>
    </location>
</feature>
<dbReference type="Gene3D" id="3.40.980.10">
    <property type="entry name" value="MoaB/Mog-like domain"/>
    <property type="match status" value="1"/>
</dbReference>
<proteinExistence type="predicted"/>
<dbReference type="PANTHER" id="PTHR43777:SF1">
    <property type="entry name" value="MOLYBDENUM COFACTOR CYTIDYLYLTRANSFERASE"/>
    <property type="match status" value="1"/>
</dbReference>
<dbReference type="Proteomes" id="UP001296873">
    <property type="component" value="Unassembled WGS sequence"/>
</dbReference>
<dbReference type="CDD" id="cd04182">
    <property type="entry name" value="GT_2_like_f"/>
    <property type="match status" value="1"/>
</dbReference>
<dbReference type="InterPro" id="IPR029044">
    <property type="entry name" value="Nucleotide-diphossugar_trans"/>
</dbReference>
<dbReference type="PIRSF" id="PIRSF036626">
    <property type="entry name" value="MPTBd_MobAlike"/>
    <property type="match status" value="1"/>
</dbReference>
<organism evidence="3 4">
    <name type="scientific">Rhodovibrio sodomensis</name>
    <dbReference type="NCBI Taxonomy" id="1088"/>
    <lineage>
        <taxon>Bacteria</taxon>
        <taxon>Pseudomonadati</taxon>
        <taxon>Pseudomonadota</taxon>
        <taxon>Alphaproteobacteria</taxon>
        <taxon>Rhodospirillales</taxon>
        <taxon>Rhodovibrionaceae</taxon>
        <taxon>Rhodovibrio</taxon>
    </lineage>
</organism>
<reference evidence="3 4" key="1">
    <citation type="journal article" date="2020" name="Microorganisms">
        <title>Osmotic Adaptation and Compatible Solute Biosynthesis of Phototrophic Bacteria as Revealed from Genome Analyses.</title>
        <authorList>
            <person name="Imhoff J.F."/>
            <person name="Rahn T."/>
            <person name="Kunzel S."/>
            <person name="Keller A."/>
            <person name="Neulinger S.C."/>
        </authorList>
    </citation>
    <scope>NUCLEOTIDE SEQUENCE [LARGE SCALE GENOMIC DNA]</scope>
    <source>
        <strain evidence="3 4">DSM 9895</strain>
    </source>
</reference>
<dbReference type="RefSeq" id="WP_200340263.1">
    <property type="nucleotide sequence ID" value="NZ_NRRL01000016.1"/>
</dbReference>
<protein>
    <recommendedName>
        <fullName evidence="2">MobA-like NTP transferase domain-containing protein</fullName>
    </recommendedName>
</protein>
<keyword evidence="1" id="KW-0460">Magnesium</keyword>
<dbReference type="SUPFAM" id="SSF53448">
    <property type="entry name" value="Nucleotide-diphospho-sugar transferases"/>
    <property type="match status" value="1"/>
</dbReference>
<dbReference type="EMBL" id="NRRL01000016">
    <property type="protein sequence ID" value="MBK1668098.1"/>
    <property type="molecule type" value="Genomic_DNA"/>
</dbReference>
<evidence type="ECO:0000313" key="4">
    <source>
        <dbReference type="Proteomes" id="UP001296873"/>
    </source>
</evidence>
<dbReference type="PANTHER" id="PTHR43777">
    <property type="entry name" value="MOLYBDENUM COFACTOR CYTIDYLYLTRANSFERASE"/>
    <property type="match status" value="1"/>
</dbReference>
<comment type="caution">
    <text evidence="3">The sequence shown here is derived from an EMBL/GenBank/DDBJ whole genome shotgun (WGS) entry which is preliminary data.</text>
</comment>
<sequence>MIFADIPAFEAEGAILAHSQQVGARTFKKGTRLSAEDVRALRAAGVETVAAVRLAAGDLDEDAGARRVAEACRGDSVSLGTAATGRVNLFAEADGVAVFARDRLDAVNLVAEEITLAAVHPYDRVERGQLIATVKVIPLGVAEATADAAAQAARTGGTPLIRVAPFRPRACGLLQTTLPGTRDKVLAKTTEAVTARVEGLHGHLAAELRARHDTRSVADALVALRRRGAELILILGASATTDRRDVIPAGIAAAGGRVRHYGMPVDPGQLLVLAEIDGVPVLALPGSARSSRVGGNDWVLWRLMAGLEVTREDIMRMGAGGLLKEIPTRPLPRAAAAPERVPRAGAAPRIAALVLAAGQSSRMGGRNKLLETVDGQPLLLHAVDAAEGSRADPVVVVTGHAQTAVADLLQDRAVAPVHNPAFASGMASSLRAGLSALPGEIDGVVVLLGDMPRVDAATVDRLIDAFDPDNGAAIVAASAQERRGNPVLLGRRFFPEIREIEGDQGAKPILQAYPDQVRLVETGDAFTDLDTPEALDGYRRGREG</sequence>
<dbReference type="CDD" id="cd03522">
    <property type="entry name" value="MoeA_like"/>
    <property type="match status" value="1"/>
</dbReference>
<name>A0ABS1DCA1_9PROT</name>
<dbReference type="Pfam" id="PF12804">
    <property type="entry name" value="NTP_transf_3"/>
    <property type="match status" value="1"/>
</dbReference>
<keyword evidence="4" id="KW-1185">Reference proteome</keyword>
<dbReference type="SUPFAM" id="SSF53218">
    <property type="entry name" value="Molybdenum cofactor biosynthesis proteins"/>
    <property type="match status" value="1"/>
</dbReference>
<evidence type="ECO:0000313" key="3">
    <source>
        <dbReference type="EMBL" id="MBK1668098.1"/>
    </source>
</evidence>
<dbReference type="InterPro" id="IPR025877">
    <property type="entry name" value="MobA-like_NTP_Trfase"/>
</dbReference>
<dbReference type="Gene3D" id="3.90.550.10">
    <property type="entry name" value="Spore Coat Polysaccharide Biosynthesis Protein SpsA, Chain A"/>
    <property type="match status" value="1"/>
</dbReference>
<dbReference type="InterPro" id="IPR036425">
    <property type="entry name" value="MoaB/Mog-like_dom_sf"/>
</dbReference>
<evidence type="ECO:0000256" key="1">
    <source>
        <dbReference type="ARBA" id="ARBA00022842"/>
    </source>
</evidence>
<dbReference type="InterPro" id="IPR012184">
    <property type="entry name" value="Bifunc_Mopterin-bd"/>
</dbReference>